<feature type="region of interest" description="Disordered" evidence="1">
    <location>
        <begin position="150"/>
        <end position="177"/>
    </location>
</feature>
<protein>
    <recommendedName>
        <fullName evidence="2">DM2 domain-containing protein</fullName>
    </recommendedName>
</protein>
<dbReference type="PROSITE" id="PS51925">
    <property type="entry name" value="SWIB_MDM2"/>
    <property type="match status" value="1"/>
</dbReference>
<evidence type="ECO:0000259" key="2">
    <source>
        <dbReference type="PROSITE" id="PS51925"/>
    </source>
</evidence>
<dbReference type="InterPro" id="IPR036885">
    <property type="entry name" value="SWIB_MDM2_dom_sf"/>
</dbReference>
<organism evidence="3">
    <name type="scientific">viral metagenome</name>
    <dbReference type="NCBI Taxonomy" id="1070528"/>
    <lineage>
        <taxon>unclassified sequences</taxon>
        <taxon>metagenomes</taxon>
        <taxon>organismal metagenomes</taxon>
    </lineage>
</organism>
<proteinExistence type="predicted"/>
<feature type="compositionally biased region" description="Polar residues" evidence="1">
    <location>
        <begin position="30"/>
        <end position="40"/>
    </location>
</feature>
<evidence type="ECO:0000256" key="1">
    <source>
        <dbReference type="SAM" id="MobiDB-lite"/>
    </source>
</evidence>
<dbReference type="AlphaFoldDB" id="A0A6C0KXE3"/>
<accession>A0A6C0KXE3</accession>
<dbReference type="InterPro" id="IPR003121">
    <property type="entry name" value="SWIB_MDM2_domain"/>
</dbReference>
<dbReference type="EMBL" id="MN740993">
    <property type="protein sequence ID" value="QHU21921.1"/>
    <property type="molecule type" value="Genomic_DNA"/>
</dbReference>
<sequence>MPKIDTTGDSKLNNHSALKSLTYKPGLQYKMSSNKNTSKMTTTTTTTKKTAAPKKEEVAAVVPAPVAAAAPAAKAAKATKAVAAPVAVSTASAAVVAPVAVAVAAEPEAEVNLVAEFNAQVTKVNELRNTLGLVLADMKKLEKRLAREIKKAGRRRRSKAPQLDEAGNPLPKKPSVFTRPQKITDDLCVFLGKPKGTEMCRSDVTRGIMDYVKKHGLNNKQDINPDAALRKLLKSTEAEKVTILNLQRYLKNHYVKAPVAVVPA</sequence>
<dbReference type="Pfam" id="PF02201">
    <property type="entry name" value="SWIB"/>
    <property type="match status" value="1"/>
</dbReference>
<evidence type="ECO:0000313" key="3">
    <source>
        <dbReference type="EMBL" id="QHU21921.1"/>
    </source>
</evidence>
<dbReference type="InterPro" id="IPR019835">
    <property type="entry name" value="SWIB_domain"/>
</dbReference>
<feature type="region of interest" description="Disordered" evidence="1">
    <location>
        <begin position="30"/>
        <end position="51"/>
    </location>
</feature>
<dbReference type="SMART" id="SM00151">
    <property type="entry name" value="SWIB"/>
    <property type="match status" value="1"/>
</dbReference>
<feature type="domain" description="DM2" evidence="2">
    <location>
        <begin position="176"/>
        <end position="256"/>
    </location>
</feature>
<feature type="compositionally biased region" description="Low complexity" evidence="1">
    <location>
        <begin position="41"/>
        <end position="50"/>
    </location>
</feature>
<reference evidence="3" key="1">
    <citation type="journal article" date="2020" name="Nature">
        <title>Giant virus diversity and host interactions through global metagenomics.</title>
        <authorList>
            <person name="Schulz F."/>
            <person name="Roux S."/>
            <person name="Paez-Espino D."/>
            <person name="Jungbluth S."/>
            <person name="Walsh D.A."/>
            <person name="Denef V.J."/>
            <person name="McMahon K.D."/>
            <person name="Konstantinidis K.T."/>
            <person name="Eloe-Fadrosh E.A."/>
            <person name="Kyrpides N.C."/>
            <person name="Woyke T."/>
        </authorList>
    </citation>
    <scope>NUCLEOTIDE SEQUENCE</scope>
    <source>
        <strain evidence="3">GVMAG-S-3300013286-35</strain>
    </source>
</reference>
<dbReference type="SUPFAM" id="SSF47592">
    <property type="entry name" value="SWIB/MDM2 domain"/>
    <property type="match status" value="1"/>
</dbReference>
<name>A0A6C0KXE3_9ZZZZ</name>
<dbReference type="Gene3D" id="1.10.245.10">
    <property type="entry name" value="SWIB/MDM2 domain"/>
    <property type="match status" value="1"/>
</dbReference>
<dbReference type="CDD" id="cd10567">
    <property type="entry name" value="SWIB-MDM2_like"/>
    <property type="match status" value="1"/>
</dbReference>